<dbReference type="PANTHER" id="PTHR43317:SF11">
    <property type="entry name" value="POLYAMINE AMINOPROPYLTRANSFERASE 2"/>
    <property type="match status" value="1"/>
</dbReference>
<organism evidence="6 7">
    <name type="scientific">Pusillimonas noertemannii</name>
    <dbReference type="NCBI Taxonomy" id="305977"/>
    <lineage>
        <taxon>Bacteria</taxon>
        <taxon>Pseudomonadati</taxon>
        <taxon>Pseudomonadota</taxon>
        <taxon>Betaproteobacteria</taxon>
        <taxon>Burkholderiales</taxon>
        <taxon>Alcaligenaceae</taxon>
        <taxon>Pusillimonas</taxon>
    </lineage>
</organism>
<evidence type="ECO:0000259" key="5">
    <source>
        <dbReference type="PROSITE" id="PS51006"/>
    </source>
</evidence>
<comment type="caution">
    <text evidence="6">The sequence shown here is derived from an EMBL/GenBank/DDBJ whole genome shotgun (WGS) entry which is preliminary data.</text>
</comment>
<feature type="domain" description="PABS" evidence="5">
    <location>
        <begin position="1"/>
        <end position="217"/>
    </location>
</feature>
<dbReference type="RefSeq" id="WP_017523366.1">
    <property type="nucleotide sequence ID" value="NZ_JACCEX010000004.1"/>
</dbReference>
<keyword evidence="3 4" id="KW-0620">Polyamine biosynthesis</keyword>
<dbReference type="Proteomes" id="UP000246145">
    <property type="component" value="Unassembled WGS sequence"/>
</dbReference>
<dbReference type="InterPro" id="IPR029063">
    <property type="entry name" value="SAM-dependent_MTases_sf"/>
</dbReference>
<keyword evidence="7" id="KW-1185">Reference proteome</keyword>
<dbReference type="Gene3D" id="3.40.50.150">
    <property type="entry name" value="Vaccinia Virus protein VP39"/>
    <property type="match status" value="1"/>
</dbReference>
<evidence type="ECO:0000256" key="4">
    <source>
        <dbReference type="PROSITE-ProRule" id="PRU00354"/>
    </source>
</evidence>
<dbReference type="GO" id="GO:0006596">
    <property type="term" value="P:polyamine biosynthetic process"/>
    <property type="evidence" value="ECO:0007669"/>
    <property type="project" value="UniProtKB-UniRule"/>
</dbReference>
<evidence type="ECO:0000256" key="1">
    <source>
        <dbReference type="ARBA" id="ARBA00007867"/>
    </source>
</evidence>
<dbReference type="PROSITE" id="PS51006">
    <property type="entry name" value="PABS_2"/>
    <property type="match status" value="1"/>
</dbReference>
<dbReference type="GO" id="GO:0016740">
    <property type="term" value="F:transferase activity"/>
    <property type="evidence" value="ECO:0007669"/>
    <property type="project" value="UniProtKB-UniRule"/>
</dbReference>
<dbReference type="InterPro" id="IPR030374">
    <property type="entry name" value="PABS"/>
</dbReference>
<evidence type="ECO:0000313" key="6">
    <source>
        <dbReference type="EMBL" id="PVY61274.1"/>
    </source>
</evidence>
<comment type="similarity">
    <text evidence="1">Belongs to the spermidine/spermine synthase family.</text>
</comment>
<reference evidence="6 7" key="1">
    <citation type="submission" date="2018-04" db="EMBL/GenBank/DDBJ databases">
        <title>Genomic Encyclopedia of Type Strains, Phase IV (KMG-IV): sequencing the most valuable type-strain genomes for metagenomic binning, comparative biology and taxonomic classification.</title>
        <authorList>
            <person name="Goeker M."/>
        </authorList>
    </citation>
    <scope>NUCLEOTIDE SEQUENCE [LARGE SCALE GENOMIC DNA]</scope>
    <source>
        <strain evidence="6 7">DSM 10065</strain>
    </source>
</reference>
<evidence type="ECO:0000313" key="7">
    <source>
        <dbReference type="Proteomes" id="UP000246145"/>
    </source>
</evidence>
<evidence type="ECO:0000256" key="2">
    <source>
        <dbReference type="ARBA" id="ARBA00022679"/>
    </source>
</evidence>
<protein>
    <submittedName>
        <fullName evidence="6">Spermidine synthase</fullName>
    </submittedName>
</protein>
<accession>A0A2U1CJX3</accession>
<dbReference type="EMBL" id="QEKO01000004">
    <property type="protein sequence ID" value="PVY61274.1"/>
    <property type="molecule type" value="Genomic_DNA"/>
</dbReference>
<dbReference type="OrthoDB" id="117774at2"/>
<feature type="active site" description="Proton acceptor" evidence="4">
    <location>
        <position position="139"/>
    </location>
</feature>
<sequence length="255" mass="28248">MTSYDDAWSDEEPTMSEASGIRYLHFGTEWVQGAMRVRRPAELVLAYTQQMMAWLLFVAPQKSHSVGILGLGAGSLLRFTLKHTPASVETAEWNPAVTAMCRAFFRLPSNDRSYIDHVDAALWLEKPHNIGRYVALMVDLYDAQAQGPVRESLEFYQGCHRALSPEGGVMTVNLFGNHESFPRNLANIRAAFEGPVLELPEIDAGNRVVLAFRGPVLEATTGQLLDRAAAVEQVCGLPATRWARHLLEQLRQGGA</sequence>
<dbReference type="SUPFAM" id="SSF53335">
    <property type="entry name" value="S-adenosyl-L-methionine-dependent methyltransferases"/>
    <property type="match status" value="1"/>
</dbReference>
<dbReference type="PANTHER" id="PTHR43317">
    <property type="entry name" value="THERMOSPERMINE SYNTHASE ACAULIS5"/>
    <property type="match status" value="1"/>
</dbReference>
<keyword evidence="2 4" id="KW-0808">Transferase</keyword>
<gene>
    <name evidence="6" type="ORF">C7440_2824</name>
</gene>
<dbReference type="STRING" id="1231391.GCA_000308195_00998"/>
<dbReference type="AlphaFoldDB" id="A0A2U1CJX3"/>
<proteinExistence type="inferred from homology"/>
<name>A0A2U1CJX3_9BURK</name>
<evidence type="ECO:0000256" key="3">
    <source>
        <dbReference type="ARBA" id="ARBA00023115"/>
    </source>
</evidence>